<feature type="region of interest" description="Disordered" evidence="1">
    <location>
        <begin position="1"/>
        <end position="21"/>
    </location>
</feature>
<dbReference type="AlphaFoldDB" id="A0A7S3CFC4"/>
<feature type="compositionally biased region" description="Basic and acidic residues" evidence="1">
    <location>
        <begin position="117"/>
        <end position="128"/>
    </location>
</feature>
<evidence type="ECO:0000313" key="2">
    <source>
        <dbReference type="EMBL" id="CAE0194632.1"/>
    </source>
</evidence>
<protein>
    <submittedName>
        <fullName evidence="2">Uncharacterized protein</fullName>
    </submittedName>
</protein>
<name>A0A7S3CFC4_9CHLO</name>
<feature type="compositionally biased region" description="Basic residues" evidence="1">
    <location>
        <begin position="175"/>
        <end position="185"/>
    </location>
</feature>
<reference evidence="2" key="1">
    <citation type="submission" date="2021-01" db="EMBL/GenBank/DDBJ databases">
        <authorList>
            <person name="Corre E."/>
            <person name="Pelletier E."/>
            <person name="Niang G."/>
            <person name="Scheremetjew M."/>
            <person name="Finn R."/>
            <person name="Kale V."/>
            <person name="Holt S."/>
            <person name="Cochrane G."/>
            <person name="Meng A."/>
            <person name="Brown T."/>
            <person name="Cohen L."/>
        </authorList>
    </citation>
    <scope>NUCLEOTIDE SEQUENCE</scope>
    <source>
        <strain evidence="2">RCC1871</strain>
    </source>
</reference>
<dbReference type="EMBL" id="HBHZ01010054">
    <property type="protein sequence ID" value="CAE0194632.1"/>
    <property type="molecule type" value="Transcribed_RNA"/>
</dbReference>
<feature type="compositionally biased region" description="Gly residues" evidence="1">
    <location>
        <begin position="163"/>
        <end position="174"/>
    </location>
</feature>
<gene>
    <name evidence="2" type="ORF">CROS1456_LOCUS7723</name>
</gene>
<feature type="region of interest" description="Disordered" evidence="1">
    <location>
        <begin position="85"/>
        <end position="128"/>
    </location>
</feature>
<sequence>MGSSSGFEMEAERGGKVGGRKTRIEFAREVPEPVDFDDVEEQIVGRVNRRKKIFASASKPTQESLKGAAAVNAALSPLAVAVGEDPQQRQPLARQPGALSPLQGLDLGNGKPAAHTMRRDGDFGQVYGEHREGPARWIQRNLGKAGASLGAAAQALRKAVAQGFGGPAGEGRGGGARRRRGDGAK</sequence>
<organism evidence="2">
    <name type="scientific">Chloropicon roscoffensis</name>
    <dbReference type="NCBI Taxonomy" id="1461544"/>
    <lineage>
        <taxon>Eukaryota</taxon>
        <taxon>Viridiplantae</taxon>
        <taxon>Chlorophyta</taxon>
        <taxon>Chloropicophyceae</taxon>
        <taxon>Chloropicales</taxon>
        <taxon>Chloropicaceae</taxon>
        <taxon>Chloropicon</taxon>
    </lineage>
</organism>
<accession>A0A7S3CFC4</accession>
<feature type="region of interest" description="Disordered" evidence="1">
    <location>
        <begin position="162"/>
        <end position="185"/>
    </location>
</feature>
<evidence type="ECO:0000256" key="1">
    <source>
        <dbReference type="SAM" id="MobiDB-lite"/>
    </source>
</evidence>
<proteinExistence type="predicted"/>